<sequence>MTEELTTKTGRLTAALIAGPAVTAGMLGLGMAPVSADAEQETDSVEVVEEAQGDTVEEGRARPRMREARSLPPRTA</sequence>
<evidence type="ECO:0000256" key="1">
    <source>
        <dbReference type="SAM" id="MobiDB-lite"/>
    </source>
</evidence>
<dbReference type="RefSeq" id="WP_344684359.1">
    <property type="nucleotide sequence ID" value="NZ_BAAAVT010000007.1"/>
</dbReference>
<keyword evidence="2" id="KW-1133">Transmembrane helix</keyword>
<gene>
    <name evidence="3" type="ORF">GCM10010529_13980</name>
</gene>
<dbReference type="EMBL" id="BAAAVT010000007">
    <property type="protein sequence ID" value="GAA3061675.1"/>
    <property type="molecule type" value="Genomic_DNA"/>
</dbReference>
<evidence type="ECO:0000256" key="2">
    <source>
        <dbReference type="SAM" id="Phobius"/>
    </source>
</evidence>
<protein>
    <submittedName>
        <fullName evidence="3">Uncharacterized protein</fullName>
    </submittedName>
</protein>
<feature type="compositionally biased region" description="Acidic residues" evidence="1">
    <location>
        <begin position="38"/>
        <end position="56"/>
    </location>
</feature>
<name>A0ABP6LY46_9MICC</name>
<feature type="compositionally biased region" description="Basic and acidic residues" evidence="1">
    <location>
        <begin position="57"/>
        <end position="69"/>
    </location>
</feature>
<evidence type="ECO:0000313" key="3">
    <source>
        <dbReference type="EMBL" id="GAA3061675.1"/>
    </source>
</evidence>
<dbReference type="Proteomes" id="UP001500236">
    <property type="component" value="Unassembled WGS sequence"/>
</dbReference>
<evidence type="ECO:0000313" key="4">
    <source>
        <dbReference type="Proteomes" id="UP001500236"/>
    </source>
</evidence>
<reference evidence="4" key="1">
    <citation type="journal article" date="2019" name="Int. J. Syst. Evol. Microbiol.">
        <title>The Global Catalogue of Microorganisms (GCM) 10K type strain sequencing project: providing services to taxonomists for standard genome sequencing and annotation.</title>
        <authorList>
            <consortium name="The Broad Institute Genomics Platform"/>
            <consortium name="The Broad Institute Genome Sequencing Center for Infectious Disease"/>
            <person name="Wu L."/>
            <person name="Ma J."/>
        </authorList>
    </citation>
    <scope>NUCLEOTIDE SEQUENCE [LARGE SCALE GENOMIC DNA]</scope>
    <source>
        <strain evidence="4">JCM 14309</strain>
    </source>
</reference>
<feature type="region of interest" description="Disordered" evidence="1">
    <location>
        <begin position="37"/>
        <end position="76"/>
    </location>
</feature>
<accession>A0ABP6LY46</accession>
<keyword evidence="2" id="KW-0472">Membrane</keyword>
<keyword evidence="4" id="KW-1185">Reference proteome</keyword>
<keyword evidence="2" id="KW-0812">Transmembrane</keyword>
<proteinExistence type="predicted"/>
<feature type="transmembrane region" description="Helical" evidence="2">
    <location>
        <begin position="12"/>
        <end position="32"/>
    </location>
</feature>
<organism evidence="3 4">
    <name type="scientific">Nesterenkonia aethiopica</name>
    <dbReference type="NCBI Taxonomy" id="269144"/>
    <lineage>
        <taxon>Bacteria</taxon>
        <taxon>Bacillati</taxon>
        <taxon>Actinomycetota</taxon>
        <taxon>Actinomycetes</taxon>
        <taxon>Micrococcales</taxon>
        <taxon>Micrococcaceae</taxon>
        <taxon>Nesterenkonia</taxon>
    </lineage>
</organism>
<comment type="caution">
    <text evidence="3">The sequence shown here is derived from an EMBL/GenBank/DDBJ whole genome shotgun (WGS) entry which is preliminary data.</text>
</comment>